<feature type="compositionally biased region" description="Basic and acidic residues" evidence="1">
    <location>
        <begin position="490"/>
        <end position="539"/>
    </location>
</feature>
<dbReference type="Proteomes" id="UP000440096">
    <property type="component" value="Unassembled WGS sequence"/>
</dbReference>
<evidence type="ECO:0000313" key="2">
    <source>
        <dbReference type="EMBL" id="MTD59536.1"/>
    </source>
</evidence>
<dbReference type="AlphaFoldDB" id="A0A6N7ZCW2"/>
<accession>A0A6N7ZCW2</accession>
<dbReference type="EMBL" id="WMBA01000111">
    <property type="protein sequence ID" value="MTD59536.1"/>
    <property type="molecule type" value="Genomic_DNA"/>
</dbReference>
<feature type="compositionally biased region" description="Low complexity" evidence="1">
    <location>
        <begin position="582"/>
        <end position="593"/>
    </location>
</feature>
<reference evidence="2 3" key="1">
    <citation type="submission" date="2019-11" db="EMBL/GenBank/DDBJ databases">
        <title>Draft genome of Amycolatopsis RM579.</title>
        <authorList>
            <person name="Duangmal K."/>
            <person name="Mingma R."/>
        </authorList>
    </citation>
    <scope>NUCLEOTIDE SEQUENCE [LARGE SCALE GENOMIC DNA]</scope>
    <source>
        <strain evidence="2 3">RM579</strain>
    </source>
</reference>
<feature type="compositionally biased region" description="Low complexity" evidence="1">
    <location>
        <begin position="476"/>
        <end position="487"/>
    </location>
</feature>
<gene>
    <name evidence="2" type="ORF">GKO32_36960</name>
</gene>
<sequence>MAQERVAREQRERAAEVLAREREHVAEVLARERERAAEVLARERERAAEELARERERAAEELARERERAAELLARERERAAAELARERAALERERVARELVNQQRERVAQEQERVAREQRERAAQEPVLEPEQRRSAARERRRLAVLELERERAAQERRRRSARERYRAAQERRRAAQEQRERAAETEAPAQERPIPPLPVRPEEGTAASLPTESDVPVPAPSTVYAAGTNQLRPVAVLSDAEKAELWRGAQVVVRRAMSEPYQDREGLNIRFTTWVAGSRFSGERYEALENLVRTELPRYLGEALDELYPERDFPHRVSEWPVTYGHLPGNKANSGKWELAVLDGPRETVASYRAKDTLQAWLFLDRLQEVDRRRIEWMAEGFADAVVRAPANELLRFEAVLHVMSFPGGHADANQKRLAPLVQLIEAAVWRRVGEEPERAEQVLARVRVALEESTGNPRHGLVEVTIGGRRPEAGPVDAAGVGAVREVQVRRDREAGGTAQDRAREVQVRRDREAGGTAQDRAREEARRERELAEARRGKRRRVEEVEEEVRPAPQPPVSRPRPPVPAPQAPVSRPRPPVSGSGLPVSVPQAPVSRPEPPVSGSGLPVSVPQAPVSRPEPPVSGSGLPVSVPQAPVSRPEPPVIAPQQPVSRPDMPVVRPGVPVIPPEPGALAWGNHVDRFARRLSREDRAEVLRVAPDIVRQAMAGDYQKYEGLDLRVKVKLSRTRWADDLFSALRTSFERDLPEILNATLDELYPAEEYPNRPSHWLVTVTQEQGDKTSNGNWSLVIGDGPRETVASYRARRAYETRFAVGEFSAVDRARIAWMAEGFADALVHALAQPQRGQRLPQFSGLVHAVHTPGIATERGLSPLWQLVEAAVRWRLGQYPAGAFPMPPQEMLALALAQVGLRPVMHPPGEPMVGVVQIGVEGQRPEVGLFGPEVYTDPENPLP</sequence>
<feature type="region of interest" description="Disordered" evidence="1">
    <location>
        <begin position="461"/>
        <end position="657"/>
    </location>
</feature>
<comment type="caution">
    <text evidence="2">The sequence shown here is derived from an EMBL/GenBank/DDBJ whole genome shotgun (WGS) entry which is preliminary data.</text>
</comment>
<organism evidence="2 3">
    <name type="scientific">Amycolatopsis pithecellobii</name>
    <dbReference type="NCBI Taxonomy" id="664692"/>
    <lineage>
        <taxon>Bacteria</taxon>
        <taxon>Bacillati</taxon>
        <taxon>Actinomycetota</taxon>
        <taxon>Actinomycetes</taxon>
        <taxon>Pseudonocardiales</taxon>
        <taxon>Pseudonocardiaceae</taxon>
        <taxon>Amycolatopsis</taxon>
    </lineage>
</organism>
<proteinExistence type="predicted"/>
<protein>
    <submittedName>
        <fullName evidence="2">Uncharacterized protein</fullName>
    </submittedName>
</protein>
<feature type="region of interest" description="Disordered" evidence="1">
    <location>
        <begin position="103"/>
        <end position="139"/>
    </location>
</feature>
<name>A0A6N7ZCW2_9PSEU</name>
<dbReference type="OrthoDB" id="3630599at2"/>
<feature type="region of interest" description="Disordered" evidence="1">
    <location>
        <begin position="154"/>
        <end position="218"/>
    </location>
</feature>
<evidence type="ECO:0000313" key="3">
    <source>
        <dbReference type="Proteomes" id="UP000440096"/>
    </source>
</evidence>
<keyword evidence="3" id="KW-1185">Reference proteome</keyword>
<feature type="compositionally biased region" description="Pro residues" evidence="1">
    <location>
        <begin position="556"/>
        <end position="581"/>
    </location>
</feature>
<feature type="compositionally biased region" description="Basic and acidic residues" evidence="1">
    <location>
        <begin position="164"/>
        <end position="186"/>
    </location>
</feature>
<feature type="compositionally biased region" description="Basic and acidic residues" evidence="1">
    <location>
        <begin position="103"/>
        <end position="124"/>
    </location>
</feature>
<evidence type="ECO:0000256" key="1">
    <source>
        <dbReference type="SAM" id="MobiDB-lite"/>
    </source>
</evidence>